<dbReference type="GO" id="GO:0045892">
    <property type="term" value="P:negative regulation of DNA-templated transcription"/>
    <property type="evidence" value="ECO:0007669"/>
    <property type="project" value="UniProtKB-ARBA"/>
</dbReference>
<dbReference type="OrthoDB" id="9805134at2"/>
<dbReference type="PRINTS" id="PR00455">
    <property type="entry name" value="HTHTETR"/>
</dbReference>
<dbReference type="Pfam" id="PF00440">
    <property type="entry name" value="TetR_N"/>
    <property type="match status" value="1"/>
</dbReference>
<reference evidence="8" key="1">
    <citation type="journal article" date="2016" name="Genome Announc.">
        <title>Draft Genome Sequences of Five Rapidly Growing Mycobacterium Species, M. thermoresistibile, M. fortuitum subsp. acetamidolyticum, M. canariasense, M. brisbanense, and M. novocastrense.</title>
        <authorList>
            <person name="Katahira K."/>
            <person name="Ogura Y."/>
            <person name="Gotoh Y."/>
            <person name="Hayashi T."/>
        </authorList>
    </citation>
    <scope>NUCLEOTIDE SEQUENCE [LARGE SCALE GENOMIC DNA]</scope>
    <source>
        <strain evidence="8">JCM15654</strain>
    </source>
</reference>
<dbReference type="Proteomes" id="UP000069620">
    <property type="component" value="Unassembled WGS sequence"/>
</dbReference>
<dbReference type="InterPro" id="IPR050109">
    <property type="entry name" value="HTH-type_TetR-like_transc_reg"/>
</dbReference>
<dbReference type="SUPFAM" id="SSF46689">
    <property type="entry name" value="Homeodomain-like"/>
    <property type="match status" value="1"/>
</dbReference>
<dbReference type="PANTHER" id="PTHR30055:SF234">
    <property type="entry name" value="HTH-TYPE TRANSCRIPTIONAL REGULATOR BETI"/>
    <property type="match status" value="1"/>
</dbReference>
<feature type="DNA-binding region" description="H-T-H motif" evidence="5">
    <location>
        <begin position="37"/>
        <end position="56"/>
    </location>
</feature>
<dbReference type="InterPro" id="IPR009057">
    <property type="entry name" value="Homeodomain-like_sf"/>
</dbReference>
<dbReference type="AlphaFoldDB" id="A0A100W774"/>
<dbReference type="GO" id="GO:0003700">
    <property type="term" value="F:DNA-binding transcription factor activity"/>
    <property type="evidence" value="ECO:0007669"/>
    <property type="project" value="TreeGrafter"/>
</dbReference>
<evidence type="ECO:0000259" key="6">
    <source>
        <dbReference type="PROSITE" id="PS50977"/>
    </source>
</evidence>
<dbReference type="InterPro" id="IPR036271">
    <property type="entry name" value="Tet_transcr_reg_TetR-rel_C_sf"/>
</dbReference>
<gene>
    <name evidence="7" type="ORF">RMCB_6973</name>
</gene>
<protein>
    <submittedName>
        <fullName evidence="7">Transcriptional regulator</fullName>
    </submittedName>
</protein>
<evidence type="ECO:0000313" key="8">
    <source>
        <dbReference type="Proteomes" id="UP000069620"/>
    </source>
</evidence>
<name>A0A100W774_9MYCO</name>
<keyword evidence="8" id="KW-1185">Reference proteome</keyword>
<evidence type="ECO:0000313" key="7">
    <source>
        <dbReference type="EMBL" id="GAS92877.1"/>
    </source>
</evidence>
<evidence type="ECO:0000256" key="4">
    <source>
        <dbReference type="ARBA" id="ARBA00023163"/>
    </source>
</evidence>
<evidence type="ECO:0000256" key="2">
    <source>
        <dbReference type="ARBA" id="ARBA00023015"/>
    </source>
</evidence>
<dbReference type="GO" id="GO:0000976">
    <property type="term" value="F:transcription cis-regulatory region binding"/>
    <property type="evidence" value="ECO:0007669"/>
    <property type="project" value="TreeGrafter"/>
</dbReference>
<dbReference type="Pfam" id="PF21351">
    <property type="entry name" value="TetR_C_41"/>
    <property type="match status" value="1"/>
</dbReference>
<sequence length="198" mass="21368">MPTVARRTQQQRREATTAALVAAARELFAREGYEATSLDAVAAAAGMTKGAVYHHFDSKRELFAATFEQVASDLAEIVGAAYARKRDSWRAFEAGCITFLEACLDPGVRQIMLLDAEAALGWERVRELESGMLTSSATAIARAIAEGRIARRDPAPLAQLLFGALCEAAMVVARASDQPTAQRAIVSEIRRMLGALEL</sequence>
<feature type="domain" description="HTH tetR-type" evidence="6">
    <location>
        <begin position="14"/>
        <end position="74"/>
    </location>
</feature>
<evidence type="ECO:0000256" key="5">
    <source>
        <dbReference type="PROSITE-ProRule" id="PRU00335"/>
    </source>
</evidence>
<dbReference type="EMBL" id="BCSX01000064">
    <property type="protein sequence ID" value="GAS92877.1"/>
    <property type="molecule type" value="Genomic_DNA"/>
</dbReference>
<reference evidence="8" key="2">
    <citation type="submission" date="2016-02" db="EMBL/GenBank/DDBJ databases">
        <title>Draft genome sequence of five rapidly growing Mycobacterium species.</title>
        <authorList>
            <person name="Katahira K."/>
            <person name="Gotou Y."/>
            <person name="Iida K."/>
            <person name="Ogura Y."/>
            <person name="Hayashi T."/>
        </authorList>
    </citation>
    <scope>NUCLEOTIDE SEQUENCE [LARGE SCALE GENOMIC DNA]</scope>
    <source>
        <strain evidence="8">JCM15654</strain>
    </source>
</reference>
<dbReference type="PROSITE" id="PS50977">
    <property type="entry name" value="HTH_TETR_2"/>
    <property type="match status" value="1"/>
</dbReference>
<evidence type="ECO:0000256" key="1">
    <source>
        <dbReference type="ARBA" id="ARBA00011738"/>
    </source>
</evidence>
<accession>A0A100W774</accession>
<dbReference type="PANTHER" id="PTHR30055">
    <property type="entry name" value="HTH-TYPE TRANSCRIPTIONAL REGULATOR RUTR"/>
    <property type="match status" value="1"/>
</dbReference>
<evidence type="ECO:0000256" key="3">
    <source>
        <dbReference type="ARBA" id="ARBA00023125"/>
    </source>
</evidence>
<dbReference type="RefSeq" id="WP_062832404.1">
    <property type="nucleotide sequence ID" value="NZ_BCSX01000064.1"/>
</dbReference>
<proteinExistence type="predicted"/>
<organism evidence="7 8">
    <name type="scientific">Mycolicibacterium brisbanense</name>
    <dbReference type="NCBI Taxonomy" id="146020"/>
    <lineage>
        <taxon>Bacteria</taxon>
        <taxon>Bacillati</taxon>
        <taxon>Actinomycetota</taxon>
        <taxon>Actinomycetes</taxon>
        <taxon>Mycobacteriales</taxon>
        <taxon>Mycobacteriaceae</taxon>
        <taxon>Mycolicibacterium</taxon>
    </lineage>
</organism>
<comment type="subunit">
    <text evidence="1">Homodimer.</text>
</comment>
<keyword evidence="2" id="KW-0805">Transcription regulation</keyword>
<dbReference type="Gene3D" id="1.10.357.10">
    <property type="entry name" value="Tetracycline Repressor, domain 2"/>
    <property type="match status" value="1"/>
</dbReference>
<keyword evidence="3 5" id="KW-0238">DNA-binding</keyword>
<dbReference type="InterPro" id="IPR001647">
    <property type="entry name" value="HTH_TetR"/>
</dbReference>
<comment type="caution">
    <text evidence="7">The sequence shown here is derived from an EMBL/GenBank/DDBJ whole genome shotgun (WGS) entry which is preliminary data.</text>
</comment>
<dbReference type="STRING" id="146020.RMCB_6973"/>
<keyword evidence="4" id="KW-0804">Transcription</keyword>
<dbReference type="InterPro" id="IPR049484">
    <property type="entry name" value="Rv0078-like_C"/>
</dbReference>
<dbReference type="FunFam" id="1.10.10.60:FF:000141">
    <property type="entry name" value="TetR family transcriptional regulator"/>
    <property type="match status" value="1"/>
</dbReference>
<dbReference type="SUPFAM" id="SSF48498">
    <property type="entry name" value="Tetracyclin repressor-like, C-terminal domain"/>
    <property type="match status" value="1"/>
</dbReference>